<keyword evidence="2" id="KW-1185">Reference proteome</keyword>
<dbReference type="Proteomes" id="UP000324222">
    <property type="component" value="Unassembled WGS sequence"/>
</dbReference>
<comment type="caution">
    <text evidence="1">The sequence shown here is derived from an EMBL/GenBank/DDBJ whole genome shotgun (WGS) entry which is preliminary data.</text>
</comment>
<accession>A0A5B7EVY5</accession>
<proteinExistence type="predicted"/>
<evidence type="ECO:0000313" key="1">
    <source>
        <dbReference type="EMBL" id="MPC37189.1"/>
    </source>
</evidence>
<evidence type="ECO:0000313" key="2">
    <source>
        <dbReference type="Proteomes" id="UP000324222"/>
    </source>
</evidence>
<name>A0A5B7EVY5_PORTR</name>
<protein>
    <submittedName>
        <fullName evidence="1">Uncharacterized protein</fullName>
    </submittedName>
</protein>
<reference evidence="1 2" key="1">
    <citation type="submission" date="2019-05" db="EMBL/GenBank/DDBJ databases">
        <title>Another draft genome of Portunus trituberculatus and its Hox gene families provides insights of decapod evolution.</title>
        <authorList>
            <person name="Jeong J.-H."/>
            <person name="Song I."/>
            <person name="Kim S."/>
            <person name="Choi T."/>
            <person name="Kim D."/>
            <person name="Ryu S."/>
            <person name="Kim W."/>
        </authorList>
    </citation>
    <scope>NUCLEOTIDE SEQUENCE [LARGE SCALE GENOMIC DNA]</scope>
    <source>
        <tissue evidence="1">Muscle</tissue>
    </source>
</reference>
<organism evidence="1 2">
    <name type="scientific">Portunus trituberculatus</name>
    <name type="common">Swimming crab</name>
    <name type="synonym">Neptunus trituberculatus</name>
    <dbReference type="NCBI Taxonomy" id="210409"/>
    <lineage>
        <taxon>Eukaryota</taxon>
        <taxon>Metazoa</taxon>
        <taxon>Ecdysozoa</taxon>
        <taxon>Arthropoda</taxon>
        <taxon>Crustacea</taxon>
        <taxon>Multicrustacea</taxon>
        <taxon>Malacostraca</taxon>
        <taxon>Eumalacostraca</taxon>
        <taxon>Eucarida</taxon>
        <taxon>Decapoda</taxon>
        <taxon>Pleocyemata</taxon>
        <taxon>Brachyura</taxon>
        <taxon>Eubrachyura</taxon>
        <taxon>Portunoidea</taxon>
        <taxon>Portunidae</taxon>
        <taxon>Portuninae</taxon>
        <taxon>Portunus</taxon>
    </lineage>
</organism>
<dbReference type="EMBL" id="VSRR010003711">
    <property type="protein sequence ID" value="MPC37189.1"/>
    <property type="molecule type" value="Genomic_DNA"/>
</dbReference>
<gene>
    <name evidence="1" type="ORF">E2C01_030663</name>
</gene>
<dbReference type="AlphaFoldDB" id="A0A5B7EVY5"/>
<sequence length="149" mass="16546">MFLKCGLLRCCWPKACEGKRDTWRLEASGGLAPPAHRLGHPDKVVTPKMRLDGDMGPNMGTTINKIACVTNGRKLNSASNIYSSSHFRTSVRNSAPPYLRTTKRGAEVRSAVKYSNAEVTGTERLHFKSVPPHLRHVGKDEILSLYLRT</sequence>